<keyword evidence="10" id="KW-0472">Membrane</keyword>
<dbReference type="CDD" id="cd17574">
    <property type="entry name" value="REC_OmpR"/>
    <property type="match status" value="1"/>
</dbReference>
<dbReference type="PANTHER" id="PTHR43047">
    <property type="entry name" value="TWO-COMPONENT HISTIDINE PROTEIN KINASE"/>
    <property type="match status" value="1"/>
</dbReference>
<accession>A0ABT4EY98</accession>
<evidence type="ECO:0000256" key="8">
    <source>
        <dbReference type="ARBA" id="ARBA00023012"/>
    </source>
</evidence>
<evidence type="ECO:0000256" key="9">
    <source>
        <dbReference type="PROSITE-ProRule" id="PRU00169"/>
    </source>
</evidence>
<dbReference type="SUPFAM" id="SSF49785">
    <property type="entry name" value="Galactose-binding domain-like"/>
    <property type="match status" value="1"/>
</dbReference>
<evidence type="ECO:0000256" key="1">
    <source>
        <dbReference type="ARBA" id="ARBA00000085"/>
    </source>
</evidence>
<dbReference type="PROSITE" id="PS50110">
    <property type="entry name" value="RESPONSE_REGULATORY"/>
    <property type="match status" value="1"/>
</dbReference>
<keyword evidence="14" id="KW-1185">Reference proteome</keyword>
<keyword evidence="10" id="KW-1133">Transmembrane helix</keyword>
<dbReference type="Pfam" id="PF00512">
    <property type="entry name" value="HisKA"/>
    <property type="match status" value="1"/>
</dbReference>
<evidence type="ECO:0000256" key="2">
    <source>
        <dbReference type="ARBA" id="ARBA00012438"/>
    </source>
</evidence>
<keyword evidence="3 9" id="KW-0597">Phosphoprotein</keyword>
<evidence type="ECO:0000313" key="13">
    <source>
        <dbReference type="EMBL" id="MCY9549456.1"/>
    </source>
</evidence>
<dbReference type="RefSeq" id="WP_268639412.1">
    <property type="nucleotide sequence ID" value="NZ_JAMDLZ010000042.1"/>
</dbReference>
<feature type="transmembrane region" description="Helical" evidence="10">
    <location>
        <begin position="215"/>
        <end position="234"/>
    </location>
</feature>
<evidence type="ECO:0000256" key="4">
    <source>
        <dbReference type="ARBA" id="ARBA00022679"/>
    </source>
</evidence>
<feature type="transmembrane region" description="Helical" evidence="10">
    <location>
        <begin position="241"/>
        <end position="258"/>
    </location>
</feature>
<dbReference type="InterPro" id="IPR003661">
    <property type="entry name" value="HisK_dim/P_dom"/>
</dbReference>
<evidence type="ECO:0000256" key="6">
    <source>
        <dbReference type="ARBA" id="ARBA00022777"/>
    </source>
</evidence>
<dbReference type="Pfam" id="PF06580">
    <property type="entry name" value="His_kinase"/>
    <property type="match status" value="1"/>
</dbReference>
<dbReference type="InterPro" id="IPR001789">
    <property type="entry name" value="Sig_transdc_resp-reg_receiver"/>
</dbReference>
<dbReference type="InterPro" id="IPR003594">
    <property type="entry name" value="HATPase_dom"/>
</dbReference>
<keyword evidence="7 13" id="KW-0067">ATP-binding</keyword>
<dbReference type="Proteomes" id="UP001527052">
    <property type="component" value="Unassembled WGS sequence"/>
</dbReference>
<keyword evidence="6" id="KW-0418">Kinase</keyword>
<evidence type="ECO:0000256" key="10">
    <source>
        <dbReference type="SAM" id="Phobius"/>
    </source>
</evidence>
<dbReference type="Pfam" id="PF00072">
    <property type="entry name" value="Response_reg"/>
    <property type="match status" value="1"/>
</dbReference>
<dbReference type="InterPro" id="IPR004358">
    <property type="entry name" value="Sig_transdc_His_kin-like_C"/>
</dbReference>
<dbReference type="CDD" id="cd00082">
    <property type="entry name" value="HisKA"/>
    <property type="match status" value="1"/>
</dbReference>
<comment type="catalytic activity">
    <reaction evidence="1">
        <text>ATP + protein L-histidine = ADP + protein N-phospho-L-histidine.</text>
        <dbReference type="EC" id="2.7.13.3"/>
    </reaction>
</comment>
<feature type="transmembrane region" description="Helical" evidence="10">
    <location>
        <begin position="334"/>
        <end position="351"/>
    </location>
</feature>
<feature type="domain" description="Response regulatory" evidence="12">
    <location>
        <begin position="701"/>
        <end position="817"/>
    </location>
</feature>
<dbReference type="InterPro" id="IPR011006">
    <property type="entry name" value="CheY-like_superfamily"/>
</dbReference>
<keyword evidence="8" id="KW-0902">Two-component regulatory system</keyword>
<evidence type="ECO:0000313" key="14">
    <source>
        <dbReference type="Proteomes" id="UP001527052"/>
    </source>
</evidence>
<dbReference type="Pfam" id="PF02518">
    <property type="entry name" value="HATPase_c"/>
    <property type="match status" value="2"/>
</dbReference>
<dbReference type="InterPro" id="IPR005467">
    <property type="entry name" value="His_kinase_dom"/>
</dbReference>
<evidence type="ECO:0000259" key="12">
    <source>
        <dbReference type="PROSITE" id="PS50110"/>
    </source>
</evidence>
<dbReference type="SMART" id="SM00387">
    <property type="entry name" value="HATPase_c"/>
    <property type="match status" value="2"/>
</dbReference>
<proteinExistence type="predicted"/>
<dbReference type="Gene3D" id="3.40.50.2300">
    <property type="match status" value="1"/>
</dbReference>
<sequence length="1036" mass="117160">MQKKKIALIISLFIILLTGSRILWLHVFNNTDQPHAEKGQLDLRNWDINDGHAVTLDGEWEFYPYKWLISEEQHLESSKNAKYIQVPKGWSSSIQEGEITPYGYGTYRLKLLVNPEVNITYSIRVPSVRSSSEIYINGRRLAKSGQIGENAEKTVAKNIPITISFEANGQKEIDIIVQASNFKDPRNGGIVRSIKFGKEDILARETQLSINMQQLVAVVFLLHAIYSIILFFVGNMEERKLLYFSLLSISSMIYFLLGSDDKLLSYWFPISYDWAFKLVHLSMIGIGFSMLQCVKHWLPQHVRKYIRLFSIFCGIALLLTIVLSTRYIVINQGIYLMILGIPIVITILTVMRESIKEIKSNIFLLFAILAFGNNLIWDGLLLIFGIKVIMYPFDLVITVACLAILWFKGYAKVHSETKELAIKLQKTDKLKDEFLANTSHELRNPLHGILNISKAVLERENHVLSDKSVKDIETVLSVGRRMSLMLNDLLDVMSLKENNSKLKLQTFSIHSIVSGVLDMLYVMSEGKQIQLVNQIPDNFPKVVADENRVIQIVFNLLHNAVKYTNEGEVKISGHVKNGMAEIVISDTGIGIDEETIQRIFEPYEQGTLSKAMIEGGFGLGLNISKRLVELHGGTLQANSAVGKGSEFSFTLPISDSNDEQVAAENVALLSSVKEDLTVVPSINPIDSRAEYHSIIEANRPKVLVVDDDPVNLRVIETILSIEKYDLVTVTSGSKALEKLMSQEWDLVISDVMMPNMSGYELVRTIRQQFSITELPVLLLTARSQSQDIKNGFLSGANDYVTKPVDALELRSRVKALTDVKQSAQERLRMEAAWLQAQIQPHFLFNTLNAIITLSDIDIERTSKLLEALSDFLRESFKFQNIDELVPIEDELNLVRSYLYIHKERFGERINVTWDLEVSTNVLIPSLIIQPLIENALKHGILPRENGGNIHIRIVDYDTYIEITVSDDGIGMDNTTMERLLVRRSETSTGIGLLNTDLRLKQHYGKGLQIKSDLNQGTAISFVVLKKKEISKKFKPE</sequence>
<gene>
    <name evidence="13" type="ORF">M5W82_21480</name>
</gene>
<dbReference type="SUPFAM" id="SSF47384">
    <property type="entry name" value="Homodimeric domain of signal transducing histidine kinase"/>
    <property type="match status" value="1"/>
</dbReference>
<dbReference type="EMBL" id="JAMDLZ010000042">
    <property type="protein sequence ID" value="MCY9549456.1"/>
    <property type="molecule type" value="Genomic_DNA"/>
</dbReference>
<name>A0ABT4EY98_9BACI</name>
<feature type="transmembrane region" description="Helical" evidence="10">
    <location>
        <begin position="363"/>
        <end position="383"/>
    </location>
</feature>
<dbReference type="CDD" id="cd16922">
    <property type="entry name" value="HATPase_EvgS-ArcB-TorS-like"/>
    <property type="match status" value="1"/>
</dbReference>
<reference evidence="13 14" key="1">
    <citation type="submission" date="2022-05" db="EMBL/GenBank/DDBJ databases">
        <title>Genome Sequencing of Bee-Associated Microbes.</title>
        <authorList>
            <person name="Dunlap C."/>
        </authorList>
    </citation>
    <scope>NUCLEOTIDE SEQUENCE [LARGE SCALE GENOMIC DNA]</scope>
    <source>
        <strain evidence="13 14">NRRL BD-083</strain>
    </source>
</reference>
<feature type="domain" description="Histidine kinase" evidence="11">
    <location>
        <begin position="437"/>
        <end position="655"/>
    </location>
</feature>
<dbReference type="InterPro" id="IPR010559">
    <property type="entry name" value="Sig_transdc_His_kin_internal"/>
</dbReference>
<keyword evidence="5" id="KW-0547">Nucleotide-binding</keyword>
<dbReference type="SMART" id="SM00448">
    <property type="entry name" value="REC"/>
    <property type="match status" value="1"/>
</dbReference>
<dbReference type="Gene3D" id="1.10.287.130">
    <property type="match status" value="1"/>
</dbReference>
<dbReference type="SUPFAM" id="SSF55874">
    <property type="entry name" value="ATPase domain of HSP90 chaperone/DNA topoisomerase II/histidine kinase"/>
    <property type="match status" value="2"/>
</dbReference>
<dbReference type="Gene3D" id="3.30.565.10">
    <property type="entry name" value="Histidine kinase-like ATPase, C-terminal domain"/>
    <property type="match status" value="2"/>
</dbReference>
<feature type="transmembrane region" description="Helical" evidence="10">
    <location>
        <begin position="305"/>
        <end position="328"/>
    </location>
</feature>
<organism evidence="13 14">
    <name type="scientific">Lysinibacillus xylanilyticus</name>
    <dbReference type="NCBI Taxonomy" id="582475"/>
    <lineage>
        <taxon>Bacteria</taxon>
        <taxon>Bacillati</taxon>
        <taxon>Bacillota</taxon>
        <taxon>Bacilli</taxon>
        <taxon>Bacillales</taxon>
        <taxon>Bacillaceae</taxon>
        <taxon>Lysinibacillus</taxon>
    </lineage>
</organism>
<dbReference type="Gene3D" id="2.60.120.260">
    <property type="entry name" value="Galactose-binding domain-like"/>
    <property type="match status" value="1"/>
</dbReference>
<comment type="caution">
    <text evidence="13">The sequence shown here is derived from an EMBL/GenBank/DDBJ whole genome shotgun (WGS) entry which is preliminary data.</text>
</comment>
<evidence type="ECO:0000256" key="7">
    <source>
        <dbReference type="ARBA" id="ARBA00022840"/>
    </source>
</evidence>
<dbReference type="SUPFAM" id="SSF52172">
    <property type="entry name" value="CheY-like"/>
    <property type="match status" value="1"/>
</dbReference>
<feature type="modified residue" description="4-aspartylphosphate" evidence="9">
    <location>
        <position position="750"/>
    </location>
</feature>
<dbReference type="InterPro" id="IPR036097">
    <property type="entry name" value="HisK_dim/P_sf"/>
</dbReference>
<protein>
    <recommendedName>
        <fullName evidence="2">histidine kinase</fullName>
        <ecNumber evidence="2">2.7.13.3</ecNumber>
    </recommendedName>
</protein>
<dbReference type="SMART" id="SM00388">
    <property type="entry name" value="HisKA"/>
    <property type="match status" value="1"/>
</dbReference>
<keyword evidence="4" id="KW-0808">Transferase</keyword>
<feature type="transmembrane region" description="Helical" evidence="10">
    <location>
        <begin position="278"/>
        <end position="298"/>
    </location>
</feature>
<dbReference type="EC" id="2.7.13.3" evidence="2"/>
<dbReference type="GO" id="GO:0005524">
    <property type="term" value="F:ATP binding"/>
    <property type="evidence" value="ECO:0007669"/>
    <property type="project" value="UniProtKB-KW"/>
</dbReference>
<evidence type="ECO:0000256" key="5">
    <source>
        <dbReference type="ARBA" id="ARBA00022741"/>
    </source>
</evidence>
<dbReference type="PRINTS" id="PR00344">
    <property type="entry name" value="BCTRLSENSOR"/>
</dbReference>
<dbReference type="PANTHER" id="PTHR43047:SF72">
    <property type="entry name" value="OSMOSENSING HISTIDINE PROTEIN KINASE SLN1"/>
    <property type="match status" value="1"/>
</dbReference>
<evidence type="ECO:0000259" key="11">
    <source>
        <dbReference type="PROSITE" id="PS50109"/>
    </source>
</evidence>
<dbReference type="InterPro" id="IPR008979">
    <property type="entry name" value="Galactose-bd-like_sf"/>
</dbReference>
<dbReference type="PROSITE" id="PS50109">
    <property type="entry name" value="HIS_KIN"/>
    <property type="match status" value="1"/>
</dbReference>
<keyword evidence="10" id="KW-0812">Transmembrane</keyword>
<dbReference type="InterPro" id="IPR036890">
    <property type="entry name" value="HATPase_C_sf"/>
</dbReference>
<evidence type="ECO:0000256" key="3">
    <source>
        <dbReference type="ARBA" id="ARBA00022553"/>
    </source>
</evidence>